<dbReference type="PROSITE" id="PS51826">
    <property type="entry name" value="PSBD"/>
    <property type="match status" value="1"/>
</dbReference>
<dbReference type="PROSITE" id="PS00189">
    <property type="entry name" value="LIPOYL"/>
    <property type="match status" value="1"/>
</dbReference>
<proteinExistence type="inferred from homology"/>
<dbReference type="EC" id="2.3.1.12" evidence="9"/>
<evidence type="ECO:0000256" key="6">
    <source>
        <dbReference type="ARBA" id="ARBA00023315"/>
    </source>
</evidence>
<evidence type="ECO:0000256" key="10">
    <source>
        <dbReference type="SAM" id="MobiDB-lite"/>
    </source>
</evidence>
<dbReference type="Gene3D" id="2.40.50.100">
    <property type="match status" value="1"/>
</dbReference>
<dbReference type="CDD" id="cd06849">
    <property type="entry name" value="lipoyl_domain"/>
    <property type="match status" value="1"/>
</dbReference>
<keyword evidence="6 9" id="KW-0012">Acyltransferase</keyword>
<evidence type="ECO:0000259" key="11">
    <source>
        <dbReference type="PROSITE" id="PS50968"/>
    </source>
</evidence>
<comment type="cofactor">
    <cofactor evidence="9">
        <name>(R)-lipoate</name>
        <dbReference type="ChEBI" id="CHEBI:83088"/>
    </cofactor>
    <text evidence="9">Binds 1 lipoyl cofactor covalently.</text>
</comment>
<dbReference type="OrthoDB" id="9805770at2"/>
<dbReference type="PANTHER" id="PTHR43178:SF2">
    <property type="entry name" value="DIHYDROLIPOYLLYSINE-RESIDUE ACETYLTRANSFERASE COMPONENT OF PYRUVATE DEHYDROGENASE COMPLEX"/>
    <property type="match status" value="1"/>
</dbReference>
<dbReference type="eggNOG" id="COG0508">
    <property type="taxonomic scope" value="Bacteria"/>
</dbReference>
<gene>
    <name evidence="13" type="ordered locus">M301_0670</name>
</gene>
<dbReference type="InterPro" id="IPR006256">
    <property type="entry name" value="AcTrfase_Pyrv_DH_cplx"/>
</dbReference>
<dbReference type="Proteomes" id="UP000000383">
    <property type="component" value="Chromosome"/>
</dbReference>
<comment type="subunit">
    <text evidence="2 9">Forms a 24-polypeptide structural core with octahedral symmetry.</text>
</comment>
<comment type="similarity">
    <text evidence="1 9">Belongs to the 2-oxoacid dehydrogenase family.</text>
</comment>
<evidence type="ECO:0000313" key="14">
    <source>
        <dbReference type="Proteomes" id="UP000000383"/>
    </source>
</evidence>
<dbReference type="InterPro" id="IPR001078">
    <property type="entry name" value="2-oxoacid_DH_actylTfrase"/>
</dbReference>
<dbReference type="PROSITE" id="PS50968">
    <property type="entry name" value="BIOTINYL_LIPOYL"/>
    <property type="match status" value="1"/>
</dbReference>
<protein>
    <recommendedName>
        <fullName evidence="9">Acetyltransferase component of pyruvate dehydrogenase complex</fullName>
        <ecNumber evidence="9">2.3.1.12</ecNumber>
    </recommendedName>
</protein>
<keyword evidence="4" id="KW-0677">Repeat</keyword>
<comment type="catalytic activity">
    <reaction evidence="8 9">
        <text>N(6)-[(R)-dihydrolipoyl]-L-lysyl-[protein] + acetyl-CoA = N(6)-[(R)-S(8)-acetyldihydrolipoyl]-L-lysyl-[protein] + CoA</text>
        <dbReference type="Rhea" id="RHEA:17017"/>
        <dbReference type="Rhea" id="RHEA-COMP:10475"/>
        <dbReference type="Rhea" id="RHEA-COMP:10478"/>
        <dbReference type="ChEBI" id="CHEBI:57287"/>
        <dbReference type="ChEBI" id="CHEBI:57288"/>
        <dbReference type="ChEBI" id="CHEBI:83100"/>
        <dbReference type="ChEBI" id="CHEBI:83111"/>
        <dbReference type="EC" id="2.3.1.12"/>
    </reaction>
</comment>
<dbReference type="Gene3D" id="3.30.559.10">
    <property type="entry name" value="Chloramphenicol acetyltransferase-like domain"/>
    <property type="match status" value="1"/>
</dbReference>
<dbReference type="InterPro" id="IPR050743">
    <property type="entry name" value="2-oxoacid_DH_E2_comp"/>
</dbReference>
<dbReference type="FunFam" id="3.30.559.10:FF:000004">
    <property type="entry name" value="Acetyltransferase component of pyruvate dehydrogenase complex"/>
    <property type="match status" value="1"/>
</dbReference>
<evidence type="ECO:0000256" key="1">
    <source>
        <dbReference type="ARBA" id="ARBA00007317"/>
    </source>
</evidence>
<dbReference type="Gene3D" id="4.10.320.10">
    <property type="entry name" value="E3-binding domain"/>
    <property type="match status" value="1"/>
</dbReference>
<comment type="function">
    <text evidence="7">The pyruvate dehydrogenase complex catalyzes the overall conversion of pyruvate to acetyl-CoA and CO(2). It contains multiple copies of three enzymatic components: pyruvate dehydrogenase (E1), dihydrolipoamide acetyltransferase (E2) and lipoamide dehydrogenase (E3).</text>
</comment>
<name>D7DNN7_METV0</name>
<dbReference type="InterPro" id="IPR036625">
    <property type="entry name" value="E3-bd_dom_sf"/>
</dbReference>
<feature type="region of interest" description="Disordered" evidence="10">
    <location>
        <begin position="102"/>
        <end position="121"/>
    </location>
</feature>
<dbReference type="GO" id="GO:0004742">
    <property type="term" value="F:dihydrolipoyllysine-residue acetyltransferase activity"/>
    <property type="evidence" value="ECO:0007669"/>
    <property type="project" value="UniProtKB-UniRule"/>
</dbReference>
<dbReference type="EMBL" id="CP002056">
    <property type="protein sequence ID" value="ADI29054.1"/>
    <property type="molecule type" value="Genomic_DNA"/>
</dbReference>
<dbReference type="SUPFAM" id="SSF51230">
    <property type="entry name" value="Single hybrid motif"/>
    <property type="match status" value="1"/>
</dbReference>
<dbReference type="GO" id="GO:0045254">
    <property type="term" value="C:pyruvate dehydrogenase complex"/>
    <property type="evidence" value="ECO:0007669"/>
    <property type="project" value="UniProtKB-UniRule"/>
</dbReference>
<dbReference type="InterPro" id="IPR011053">
    <property type="entry name" value="Single_hybrid_motif"/>
</dbReference>
<feature type="compositionally biased region" description="Pro residues" evidence="10">
    <location>
        <begin position="105"/>
        <end position="115"/>
    </location>
</feature>
<dbReference type="KEGG" id="meh:M301_0670"/>
<dbReference type="NCBIfam" id="TIGR01348">
    <property type="entry name" value="PDHac_trf_long"/>
    <property type="match status" value="1"/>
</dbReference>
<dbReference type="GO" id="GO:0031405">
    <property type="term" value="F:lipoic acid binding"/>
    <property type="evidence" value="ECO:0007669"/>
    <property type="project" value="TreeGrafter"/>
</dbReference>
<dbReference type="InterPro" id="IPR004167">
    <property type="entry name" value="PSBD"/>
</dbReference>
<reference evidence="13 14" key="2">
    <citation type="journal article" date="2011" name="J. Bacteriol.">
        <title>Genomes of three methylotrophs from a single niche uncover genetic and metabolic divergence of Methylophilaceae.</title>
        <authorList>
            <person name="Lapidus A."/>
            <person name="Clum A."/>
            <person name="Labutti K."/>
            <person name="Kaluzhnaya M.G."/>
            <person name="Lim S."/>
            <person name="Beck D.A."/>
            <person name="Glavina Del Rio T."/>
            <person name="Nolan M."/>
            <person name="Mavromatis K."/>
            <person name="Huntemann M."/>
            <person name="Lucas S."/>
            <person name="Lidstrom M.E."/>
            <person name="Ivanova N."/>
            <person name="Chistoserdova L."/>
        </authorList>
    </citation>
    <scope>NUCLEOTIDE SEQUENCE [LARGE SCALE GENOMIC DNA]</scope>
    <source>
        <strain evidence="13 14">301</strain>
    </source>
</reference>
<evidence type="ECO:0000256" key="2">
    <source>
        <dbReference type="ARBA" id="ARBA00011484"/>
    </source>
</evidence>
<dbReference type="HOGENOM" id="CLU_016733_10_0_4"/>
<feature type="domain" description="Peripheral subunit-binding (PSBD)" evidence="12">
    <location>
        <begin position="138"/>
        <end position="175"/>
    </location>
</feature>
<evidence type="ECO:0000256" key="3">
    <source>
        <dbReference type="ARBA" id="ARBA00022679"/>
    </source>
</evidence>
<evidence type="ECO:0000313" key="13">
    <source>
        <dbReference type="EMBL" id="ADI29054.1"/>
    </source>
</evidence>
<keyword evidence="5 9" id="KW-0450">Lipoyl</keyword>
<organism evidence="13 14">
    <name type="scientific">Methylotenera versatilis (strain 301)</name>
    <dbReference type="NCBI Taxonomy" id="666681"/>
    <lineage>
        <taxon>Bacteria</taxon>
        <taxon>Pseudomonadati</taxon>
        <taxon>Pseudomonadota</taxon>
        <taxon>Betaproteobacteria</taxon>
        <taxon>Nitrosomonadales</taxon>
        <taxon>Methylophilaceae</taxon>
        <taxon>Methylotenera</taxon>
    </lineage>
</organism>
<dbReference type="SUPFAM" id="SSF47005">
    <property type="entry name" value="Peripheral subunit-binding domain of 2-oxo acid dehydrogenase complex"/>
    <property type="match status" value="1"/>
</dbReference>
<dbReference type="RefSeq" id="WP_013147370.1">
    <property type="nucleotide sequence ID" value="NC_014207.1"/>
</dbReference>
<sequence>MAIQDILVPDIGNFDSVDVIEILVKVGDTVAKEDSLMTVESDKASMDIPSPFAGVVKELKMKVGDKAAQGGLILTMDVSDAAAAPVEEVKAAAPQPAAAVAIPEPSRPAPEPPKTIAPAQQPVPVGASAVVDAGKLSHASPSVRKFARELGVNLAFVKGSAPKNRIVQADVQSYVKGELAKPRTENMGAGVSGFAALPMPVIDFSQFGAIENKPLSRIKKLSGANLHRNWVTAPHVTQFDEADITDLEDFRKSMQADAEKRGVKLTMLAFLIKASVNALKAYPNFNSSLSPDGDSLILKSYFNIGFACDTPDGLVVPVVKDVQQKDVLDIARDLGELSTKARERKLKVEEMQGGCFTISSLGGIGGTMFTPIINCPEVAILGVSRSSMQPVYDPKTKAFEPRLMLPMSLSYDHRVVDGADGARFTSHMRMMLSDVRRLLL</sequence>
<dbReference type="GO" id="GO:0005737">
    <property type="term" value="C:cytoplasm"/>
    <property type="evidence" value="ECO:0007669"/>
    <property type="project" value="TreeGrafter"/>
</dbReference>
<keyword evidence="3 9" id="KW-0808">Transferase</keyword>
<dbReference type="AlphaFoldDB" id="D7DNN7"/>
<dbReference type="Pfam" id="PF00364">
    <property type="entry name" value="Biotin_lipoyl"/>
    <property type="match status" value="1"/>
</dbReference>
<evidence type="ECO:0000256" key="4">
    <source>
        <dbReference type="ARBA" id="ARBA00022737"/>
    </source>
</evidence>
<evidence type="ECO:0000256" key="8">
    <source>
        <dbReference type="ARBA" id="ARBA00048370"/>
    </source>
</evidence>
<dbReference type="InterPro" id="IPR003016">
    <property type="entry name" value="2-oxoA_DH_lipoyl-BS"/>
</dbReference>
<evidence type="ECO:0000256" key="9">
    <source>
        <dbReference type="RuleBase" id="RU361137"/>
    </source>
</evidence>
<feature type="domain" description="Lipoyl-binding" evidence="11">
    <location>
        <begin position="3"/>
        <end position="77"/>
    </location>
</feature>
<dbReference type="InterPro" id="IPR023213">
    <property type="entry name" value="CAT-like_dom_sf"/>
</dbReference>
<keyword evidence="14" id="KW-1185">Reference proteome</keyword>
<dbReference type="Pfam" id="PF02817">
    <property type="entry name" value="E3_binding"/>
    <property type="match status" value="1"/>
</dbReference>
<dbReference type="GO" id="GO:0006086">
    <property type="term" value="P:pyruvate decarboxylation to acetyl-CoA"/>
    <property type="evidence" value="ECO:0007669"/>
    <property type="project" value="UniProtKB-UniRule"/>
</dbReference>
<dbReference type="FunFam" id="2.40.50.100:FF:000009">
    <property type="entry name" value="Acetyltransferase component of pyruvate dehydrogenase complex"/>
    <property type="match status" value="1"/>
</dbReference>
<accession>D7DNN7</accession>
<dbReference type="Pfam" id="PF00198">
    <property type="entry name" value="2-oxoacid_dh"/>
    <property type="match status" value="1"/>
</dbReference>
<dbReference type="PANTHER" id="PTHR43178">
    <property type="entry name" value="DIHYDROLIPOAMIDE ACETYLTRANSFERASE COMPONENT OF PYRUVATE DEHYDROGENASE COMPLEX"/>
    <property type="match status" value="1"/>
</dbReference>
<evidence type="ECO:0000259" key="12">
    <source>
        <dbReference type="PROSITE" id="PS51826"/>
    </source>
</evidence>
<evidence type="ECO:0000256" key="5">
    <source>
        <dbReference type="ARBA" id="ARBA00022823"/>
    </source>
</evidence>
<dbReference type="STRING" id="666681.M301_0670"/>
<dbReference type="SUPFAM" id="SSF52777">
    <property type="entry name" value="CoA-dependent acyltransferases"/>
    <property type="match status" value="1"/>
</dbReference>
<evidence type="ECO:0000256" key="7">
    <source>
        <dbReference type="ARBA" id="ARBA00025211"/>
    </source>
</evidence>
<dbReference type="InterPro" id="IPR000089">
    <property type="entry name" value="Biotin_lipoyl"/>
</dbReference>
<reference evidence="14" key="1">
    <citation type="submission" date="2010-05" db="EMBL/GenBank/DDBJ databases">
        <title>Complete sequence of Methylotenera sp. 301.</title>
        <authorList>
            <person name="Lucas S."/>
            <person name="Copeland A."/>
            <person name="Lapidus A."/>
            <person name="Cheng J.-F."/>
            <person name="Bruce D."/>
            <person name="Goodwin L."/>
            <person name="Pitluck S."/>
            <person name="Clum A."/>
            <person name="Land M."/>
            <person name="Hauser L."/>
            <person name="Kyrpides N."/>
            <person name="Ivanova N."/>
            <person name="Chistoservova L."/>
            <person name="Kalyuzhnaya M."/>
            <person name="Woyke T."/>
        </authorList>
    </citation>
    <scope>NUCLEOTIDE SEQUENCE [LARGE SCALE GENOMIC DNA]</scope>
    <source>
        <strain evidence="14">301</strain>
    </source>
</reference>